<dbReference type="PRINTS" id="PR01874">
    <property type="entry name" value="DNAREPAIRADA"/>
</dbReference>
<keyword evidence="2" id="KW-0597">Phosphoprotein</keyword>
<dbReference type="GO" id="GO:0004674">
    <property type="term" value="F:protein serine/threonine kinase activity"/>
    <property type="evidence" value="ECO:0007669"/>
    <property type="project" value="UniProtKB-EC"/>
</dbReference>
<dbReference type="Pfam" id="PF06745">
    <property type="entry name" value="ATPase"/>
    <property type="match status" value="2"/>
</dbReference>
<dbReference type="PANTHER" id="PTHR42926:SF1">
    <property type="entry name" value="CIRCADIAN CLOCK OSCILLATOR PROTEIN KAIC 1"/>
    <property type="match status" value="1"/>
</dbReference>
<dbReference type="SUPFAM" id="SSF52540">
    <property type="entry name" value="P-loop containing nucleoside triphosphate hydrolases"/>
    <property type="match status" value="2"/>
</dbReference>
<dbReference type="InterPro" id="IPR051347">
    <property type="entry name" value="Circadian_clock_KaiC-rel"/>
</dbReference>
<dbReference type="GO" id="GO:0005524">
    <property type="term" value="F:ATP binding"/>
    <property type="evidence" value="ECO:0007669"/>
    <property type="project" value="InterPro"/>
</dbReference>
<dbReference type="RefSeq" id="WP_245942748.1">
    <property type="nucleotide sequence ID" value="NZ_QREL01000001.1"/>
</dbReference>
<evidence type="ECO:0000256" key="4">
    <source>
        <dbReference type="ARBA" id="ARBA00022737"/>
    </source>
</evidence>
<keyword evidence="9" id="KW-1185">Reference proteome</keyword>
<dbReference type="Gene3D" id="3.40.50.300">
    <property type="entry name" value="P-loop containing nucleotide triphosphate hydrolases"/>
    <property type="match status" value="2"/>
</dbReference>
<protein>
    <recommendedName>
        <fullName evidence="1">non-specific serine/threonine protein kinase</fullName>
        <ecNumber evidence="1">2.7.11.1</ecNumber>
    </recommendedName>
</protein>
<dbReference type="GeneID" id="82297535"/>
<feature type="domain" description="KaiC" evidence="7">
    <location>
        <begin position="10"/>
        <end position="246"/>
    </location>
</feature>
<dbReference type="InterPro" id="IPR030665">
    <property type="entry name" value="KaiC"/>
</dbReference>
<evidence type="ECO:0000313" key="9">
    <source>
        <dbReference type="Proteomes" id="UP000256864"/>
    </source>
</evidence>
<dbReference type="EMBL" id="QREL01000001">
    <property type="protein sequence ID" value="REE28283.1"/>
    <property type="molecule type" value="Genomic_DNA"/>
</dbReference>
<evidence type="ECO:0000313" key="8">
    <source>
        <dbReference type="EMBL" id="REE28283.1"/>
    </source>
</evidence>
<dbReference type="InterPro" id="IPR010624">
    <property type="entry name" value="KaiC_dom"/>
</dbReference>
<dbReference type="EC" id="2.7.11.1" evidence="1"/>
<dbReference type="SMART" id="SM00382">
    <property type="entry name" value="AAA"/>
    <property type="match status" value="2"/>
</dbReference>
<organism evidence="8 9">
    <name type="scientific">Methanothermobacter defluvii</name>
    <dbReference type="NCBI Taxonomy" id="49339"/>
    <lineage>
        <taxon>Archaea</taxon>
        <taxon>Methanobacteriati</taxon>
        <taxon>Methanobacteriota</taxon>
        <taxon>Methanomada group</taxon>
        <taxon>Methanobacteria</taxon>
        <taxon>Methanobacteriales</taxon>
        <taxon>Methanobacteriaceae</taxon>
        <taxon>Methanothermobacter</taxon>
    </lineage>
</organism>
<dbReference type="InterPro" id="IPR003593">
    <property type="entry name" value="AAA+_ATPase"/>
</dbReference>
<reference evidence="8 9" key="1">
    <citation type="submission" date="2018-07" db="EMBL/GenBank/DDBJ databases">
        <title>Genomic Encyclopedia of Type Strains, Phase IV (KMG-IV): sequencing the most valuable type-strain genomes for metagenomic binning, comparative biology and taxonomic classification.</title>
        <authorList>
            <person name="Goeker M."/>
        </authorList>
    </citation>
    <scope>NUCLEOTIDE SEQUENCE [LARGE SCALE GENOMIC DNA]</scope>
    <source>
        <strain evidence="8 9">DSM 7466</strain>
    </source>
</reference>
<keyword evidence="4" id="KW-0677">Repeat</keyword>
<dbReference type="InterPro" id="IPR027417">
    <property type="entry name" value="P-loop_NTPase"/>
</dbReference>
<dbReference type="AlphaFoldDB" id="A0A371NCP3"/>
<name>A0A371NCP3_9EURY</name>
<comment type="caution">
    <text evidence="8">The sequence shown here is derived from an EMBL/GenBank/DDBJ whole genome shotgun (WGS) entry which is preliminary data.</text>
</comment>
<evidence type="ECO:0000259" key="7">
    <source>
        <dbReference type="PROSITE" id="PS51146"/>
    </source>
</evidence>
<evidence type="ECO:0000256" key="5">
    <source>
        <dbReference type="ARBA" id="ARBA00022777"/>
    </source>
</evidence>
<evidence type="ECO:0000256" key="1">
    <source>
        <dbReference type="ARBA" id="ARBA00012513"/>
    </source>
</evidence>
<feature type="domain" description="KaiC" evidence="7">
    <location>
        <begin position="247"/>
        <end position="472"/>
    </location>
</feature>
<evidence type="ECO:0000256" key="3">
    <source>
        <dbReference type="ARBA" id="ARBA00022679"/>
    </source>
</evidence>
<evidence type="ECO:0000256" key="6">
    <source>
        <dbReference type="ARBA" id="ARBA00022801"/>
    </source>
</evidence>
<dbReference type="PIRSF" id="PIRSF039117">
    <property type="entry name" value="KaiC"/>
    <property type="match status" value="1"/>
</dbReference>
<dbReference type="PANTHER" id="PTHR42926">
    <property type="match status" value="1"/>
</dbReference>
<proteinExistence type="predicted"/>
<dbReference type="GO" id="GO:0016787">
    <property type="term" value="F:hydrolase activity"/>
    <property type="evidence" value="ECO:0007669"/>
    <property type="project" value="UniProtKB-KW"/>
</dbReference>
<dbReference type="PROSITE" id="PS51146">
    <property type="entry name" value="KAIC"/>
    <property type="match status" value="2"/>
</dbReference>
<gene>
    <name evidence="8" type="ORF">C7452_0284</name>
</gene>
<keyword evidence="5" id="KW-0418">Kinase</keyword>
<sequence length="472" mass="51937">MFFLVFENIEKAPTGVRGLDMITEGGFPRGRNTLIYGGPGTGKTFIAMEFLLNGASVYGEPGVMVSFDEPAANLIENFRSSDRLLERLLNDGSLFIEDVSCGMDPEIGSYSLEALKLRIEDAIRRTGARRVVLDKVDNLFDDTERPGLIRSELHELIGWLNGMGVTSVFTSGDSGGSPSHGLEEYISDCVIHLTHTFEGQVGTRHLRVVKYRGSGHGLNRYPFLINRRGVSIFPITSLALDYSVSRELVSTGIPDLDDMLGGGVYRGSSVLISGTTGAGKTSLLSKFAFESCRRGERCLFFANEEPADQIVRNMKSIGIDLGEFLGENLLIHSDRPTSLGLEAHLTSMQDLVMDFRPDAVLVDPVTALAGAGSPENRAENSKNLFIRFTDFLKSRGITSIFTYLISSPFTATTTELKLSSLIDTWIVLEHVRTNGEYRRLLRILKSRGMNHSSSIAELRFTDRGILLKGGSW</sequence>
<keyword evidence="6" id="KW-0378">Hydrolase</keyword>
<dbReference type="NCBIfam" id="NF006799">
    <property type="entry name" value="PRK09302.1"/>
    <property type="match status" value="1"/>
</dbReference>
<dbReference type="InterPro" id="IPR014774">
    <property type="entry name" value="KaiC-like_dom"/>
</dbReference>
<accession>A0A371NCP3</accession>
<keyword evidence="3" id="KW-0808">Transferase</keyword>
<evidence type="ECO:0000256" key="2">
    <source>
        <dbReference type="ARBA" id="ARBA00022553"/>
    </source>
</evidence>
<dbReference type="Proteomes" id="UP000256864">
    <property type="component" value="Unassembled WGS sequence"/>
</dbReference>